<proteinExistence type="predicted"/>
<accession>A0A0A8ZK79</accession>
<name>A0A0A8ZK79_ARUDO</name>
<organism evidence="1">
    <name type="scientific">Arundo donax</name>
    <name type="common">Giant reed</name>
    <name type="synonym">Donax arundinaceus</name>
    <dbReference type="NCBI Taxonomy" id="35708"/>
    <lineage>
        <taxon>Eukaryota</taxon>
        <taxon>Viridiplantae</taxon>
        <taxon>Streptophyta</taxon>
        <taxon>Embryophyta</taxon>
        <taxon>Tracheophyta</taxon>
        <taxon>Spermatophyta</taxon>
        <taxon>Magnoliopsida</taxon>
        <taxon>Liliopsida</taxon>
        <taxon>Poales</taxon>
        <taxon>Poaceae</taxon>
        <taxon>PACMAD clade</taxon>
        <taxon>Arundinoideae</taxon>
        <taxon>Arundineae</taxon>
        <taxon>Arundo</taxon>
    </lineage>
</organism>
<evidence type="ECO:0000313" key="1">
    <source>
        <dbReference type="EMBL" id="JAD35272.1"/>
    </source>
</evidence>
<dbReference type="EMBL" id="GBRH01262623">
    <property type="protein sequence ID" value="JAD35272.1"/>
    <property type="molecule type" value="Transcribed_RNA"/>
</dbReference>
<protein>
    <submittedName>
        <fullName evidence="1">Uncharacterized protein</fullName>
    </submittedName>
</protein>
<reference evidence="1" key="1">
    <citation type="submission" date="2014-09" db="EMBL/GenBank/DDBJ databases">
        <authorList>
            <person name="Magalhaes I.L.F."/>
            <person name="Oliveira U."/>
            <person name="Santos F.R."/>
            <person name="Vidigal T.H.D.A."/>
            <person name="Brescovit A.D."/>
            <person name="Santos A.J."/>
        </authorList>
    </citation>
    <scope>NUCLEOTIDE SEQUENCE</scope>
    <source>
        <tissue evidence="1">Shoot tissue taken approximately 20 cm above the soil surface</tissue>
    </source>
</reference>
<dbReference type="AlphaFoldDB" id="A0A0A8ZK79"/>
<sequence>MLNGNLVKVYTLLLGFRREVLLLLEQEILQTKPYLKMLNPPPQQPPCYLILFLQVVNIP</sequence>
<reference evidence="1" key="2">
    <citation type="journal article" date="2015" name="Data Brief">
        <title>Shoot transcriptome of the giant reed, Arundo donax.</title>
        <authorList>
            <person name="Barrero R.A."/>
            <person name="Guerrero F.D."/>
            <person name="Moolhuijzen P."/>
            <person name="Goolsby J.A."/>
            <person name="Tidwell J."/>
            <person name="Bellgard S.E."/>
            <person name="Bellgard M.I."/>
        </authorList>
    </citation>
    <scope>NUCLEOTIDE SEQUENCE</scope>
    <source>
        <tissue evidence="1">Shoot tissue taken approximately 20 cm above the soil surface</tissue>
    </source>
</reference>